<comment type="caution">
    <text evidence="18">The sequence shown here is derived from an EMBL/GenBank/DDBJ whole genome shotgun (WGS) entry which is preliminary data.</text>
</comment>
<accession>A0A917QBX6</accession>
<comment type="caution">
    <text evidence="15">Lacks conserved residue(s) required for the propagation of feature annotation.</text>
</comment>
<feature type="binding site" evidence="15">
    <location>
        <position position="123"/>
    </location>
    <ligand>
        <name>Mg(2+)</name>
        <dbReference type="ChEBI" id="CHEBI:18420"/>
    </ligand>
</feature>
<evidence type="ECO:0000256" key="15">
    <source>
        <dbReference type="HAMAP-Rule" id="MF_00012"/>
    </source>
</evidence>
<dbReference type="InterPro" id="IPR037237">
    <property type="entry name" value="IlvD/EDD_N"/>
</dbReference>
<keyword evidence="8 15" id="KW-0411">Iron-sulfur</keyword>
<feature type="domain" description="Dihydroxy-acid/6-phosphogluconate dehydratase C-terminal" evidence="17">
    <location>
        <begin position="410"/>
        <end position="608"/>
    </location>
</feature>
<evidence type="ECO:0000313" key="19">
    <source>
        <dbReference type="Proteomes" id="UP000612956"/>
    </source>
</evidence>
<comment type="subunit">
    <text evidence="15">Homodimer.</text>
</comment>
<feature type="binding site" evidence="15">
    <location>
        <position position="81"/>
    </location>
    <ligand>
        <name>Mg(2+)</name>
        <dbReference type="ChEBI" id="CHEBI:18420"/>
    </ligand>
</feature>
<evidence type="ECO:0000256" key="10">
    <source>
        <dbReference type="ARBA" id="ARBA00023304"/>
    </source>
</evidence>
<organism evidence="18 19">
    <name type="scientific">Nocardia camponoti</name>
    <dbReference type="NCBI Taxonomy" id="1616106"/>
    <lineage>
        <taxon>Bacteria</taxon>
        <taxon>Bacillati</taxon>
        <taxon>Actinomycetota</taxon>
        <taxon>Actinomycetes</taxon>
        <taxon>Mycobacteriales</taxon>
        <taxon>Nocardiaceae</taxon>
        <taxon>Nocardia</taxon>
    </lineage>
</organism>
<evidence type="ECO:0000256" key="1">
    <source>
        <dbReference type="ARBA" id="ARBA00001946"/>
    </source>
</evidence>
<dbReference type="PROSITE" id="PS00886">
    <property type="entry name" value="ILVD_EDD_1"/>
    <property type="match status" value="1"/>
</dbReference>
<keyword evidence="6 15" id="KW-0460">Magnesium</keyword>
<comment type="cofactor">
    <cofactor evidence="15">
        <name>[2Fe-2S] cluster</name>
        <dbReference type="ChEBI" id="CHEBI:190135"/>
    </cofactor>
    <text evidence="15">Binds 1 [2Fe-2S] cluster per subunit. This cluster acts as a Lewis acid cofactor.</text>
</comment>
<dbReference type="GO" id="GO:0005829">
    <property type="term" value="C:cytosol"/>
    <property type="evidence" value="ECO:0007669"/>
    <property type="project" value="TreeGrafter"/>
</dbReference>
<evidence type="ECO:0000256" key="12">
    <source>
        <dbReference type="ARBA" id="ARBA00029436"/>
    </source>
</evidence>
<evidence type="ECO:0000259" key="16">
    <source>
        <dbReference type="Pfam" id="PF00920"/>
    </source>
</evidence>
<comment type="catalytic activity">
    <reaction evidence="15">
        <text>(2R,3R)-2,3-dihydroxy-3-methylpentanoate = (S)-3-methyl-2-oxopentanoate + H2O</text>
        <dbReference type="Rhea" id="RHEA:27694"/>
        <dbReference type="ChEBI" id="CHEBI:15377"/>
        <dbReference type="ChEBI" id="CHEBI:35146"/>
        <dbReference type="ChEBI" id="CHEBI:49258"/>
        <dbReference type="EC" id="4.2.1.9"/>
    </reaction>
</comment>
<comment type="cofactor">
    <cofactor evidence="1 15">
        <name>Mg(2+)</name>
        <dbReference type="ChEBI" id="CHEBI:18420"/>
    </cofactor>
</comment>
<dbReference type="PROSITE" id="PS00887">
    <property type="entry name" value="ILVD_EDD_2"/>
    <property type="match status" value="1"/>
</dbReference>
<protein>
    <recommendedName>
        <fullName evidence="14 15">Dihydroxy-acid dehydratase</fullName>
        <shortName evidence="15">DAD</shortName>
        <ecNumber evidence="14 15">4.2.1.9</ecNumber>
    </recommendedName>
</protein>
<evidence type="ECO:0000259" key="17">
    <source>
        <dbReference type="Pfam" id="PF24877"/>
    </source>
</evidence>
<keyword evidence="9 15" id="KW-0456">Lyase</keyword>
<evidence type="ECO:0000256" key="8">
    <source>
        <dbReference type="ARBA" id="ARBA00023014"/>
    </source>
</evidence>
<dbReference type="AlphaFoldDB" id="A0A917QBX6"/>
<comment type="function">
    <text evidence="15">Functions in the biosynthesis of branched-chain amino acids. Catalyzes the dehydration of (2R,3R)-2,3-dihydroxy-3-methylpentanoate (2,3-dihydroxy-3-methylvalerate) into 2-oxo-3-methylpentanoate (2-oxo-3-methylvalerate) and of (2R)-2,3-dihydroxy-3-methylbutanoate (2,3-dihydroxyisovalerate) into 2-oxo-3-methylbutanoate (2-oxoisovalerate), the penultimate precursor to L-isoleucine and L-valine, respectively.</text>
</comment>
<dbReference type="RefSeq" id="WP_188827919.1">
    <property type="nucleotide sequence ID" value="NZ_BMMW01000001.1"/>
</dbReference>
<dbReference type="GO" id="GO:0004160">
    <property type="term" value="F:dihydroxy-acid dehydratase activity"/>
    <property type="evidence" value="ECO:0007669"/>
    <property type="project" value="UniProtKB-UniRule"/>
</dbReference>
<dbReference type="GO" id="GO:0009097">
    <property type="term" value="P:isoleucine biosynthetic process"/>
    <property type="evidence" value="ECO:0007669"/>
    <property type="project" value="UniProtKB-UniRule"/>
</dbReference>
<dbReference type="PANTHER" id="PTHR43661">
    <property type="entry name" value="D-XYLONATE DEHYDRATASE"/>
    <property type="match status" value="1"/>
</dbReference>
<keyword evidence="7 15" id="KW-0408">Iron</keyword>
<dbReference type="NCBIfam" id="TIGR00110">
    <property type="entry name" value="ilvD"/>
    <property type="match status" value="1"/>
</dbReference>
<dbReference type="InterPro" id="IPR000581">
    <property type="entry name" value="ILV_EDD_N"/>
</dbReference>
<dbReference type="PANTHER" id="PTHR43661:SF3">
    <property type="entry name" value="D-XYLONATE DEHYDRATASE YAGF-RELATED"/>
    <property type="match status" value="1"/>
</dbReference>
<evidence type="ECO:0000256" key="3">
    <source>
        <dbReference type="ARBA" id="ARBA00022605"/>
    </source>
</evidence>
<comment type="catalytic activity">
    <reaction evidence="11">
        <text>(2R)-2,3-dihydroxy-3-methylbutanoate = 3-methyl-2-oxobutanoate + H2O</text>
        <dbReference type="Rhea" id="RHEA:24809"/>
        <dbReference type="ChEBI" id="CHEBI:11851"/>
        <dbReference type="ChEBI" id="CHEBI:15377"/>
        <dbReference type="ChEBI" id="CHEBI:49072"/>
        <dbReference type="EC" id="4.2.1.9"/>
    </reaction>
    <physiologicalReaction direction="left-to-right" evidence="11">
        <dbReference type="Rhea" id="RHEA:24810"/>
    </physiologicalReaction>
</comment>
<evidence type="ECO:0000256" key="4">
    <source>
        <dbReference type="ARBA" id="ARBA00022714"/>
    </source>
</evidence>
<evidence type="ECO:0000256" key="7">
    <source>
        <dbReference type="ARBA" id="ARBA00023004"/>
    </source>
</evidence>
<feature type="modified residue" description="N6-carboxylysine" evidence="15">
    <location>
        <position position="124"/>
    </location>
</feature>
<keyword evidence="4 15" id="KW-0001">2Fe-2S</keyword>
<dbReference type="FunFam" id="3.50.30.80:FF:000001">
    <property type="entry name" value="Dihydroxy-acid dehydratase"/>
    <property type="match status" value="1"/>
</dbReference>
<dbReference type="Pfam" id="PF00920">
    <property type="entry name" value="ILVD_EDD_N"/>
    <property type="match status" value="1"/>
</dbReference>
<feature type="active site" description="Proton acceptor" evidence="15">
    <location>
        <position position="519"/>
    </location>
</feature>
<evidence type="ECO:0000256" key="9">
    <source>
        <dbReference type="ARBA" id="ARBA00023239"/>
    </source>
</evidence>
<evidence type="ECO:0000256" key="14">
    <source>
        <dbReference type="ARBA" id="ARBA00029490"/>
    </source>
</evidence>
<dbReference type="Proteomes" id="UP000612956">
    <property type="component" value="Unassembled WGS sequence"/>
</dbReference>
<dbReference type="EC" id="4.2.1.9" evidence="14 15"/>
<comment type="pathway">
    <text evidence="12 15">Amino-acid biosynthesis; L-valine biosynthesis; L-valine from pyruvate: step 3/4.</text>
</comment>
<evidence type="ECO:0000256" key="5">
    <source>
        <dbReference type="ARBA" id="ARBA00022723"/>
    </source>
</evidence>
<dbReference type="InterPro" id="IPR004404">
    <property type="entry name" value="DihydroxyA_deHydtase"/>
</dbReference>
<dbReference type="InterPro" id="IPR020558">
    <property type="entry name" value="DiOHA_6PGluconate_deHydtase_CS"/>
</dbReference>
<reference evidence="18" key="1">
    <citation type="journal article" date="2014" name="Int. J. Syst. Evol. Microbiol.">
        <title>Complete genome sequence of Corynebacterium casei LMG S-19264T (=DSM 44701T), isolated from a smear-ripened cheese.</title>
        <authorList>
            <consortium name="US DOE Joint Genome Institute (JGI-PGF)"/>
            <person name="Walter F."/>
            <person name="Albersmeier A."/>
            <person name="Kalinowski J."/>
            <person name="Ruckert C."/>
        </authorList>
    </citation>
    <scope>NUCLEOTIDE SEQUENCE</scope>
    <source>
        <strain evidence="18">CGMCC 4.7278</strain>
    </source>
</reference>
<dbReference type="SUPFAM" id="SSF52016">
    <property type="entry name" value="LeuD/IlvD-like"/>
    <property type="match status" value="1"/>
</dbReference>
<dbReference type="SUPFAM" id="SSF143975">
    <property type="entry name" value="IlvD/EDD N-terminal domain-like"/>
    <property type="match status" value="1"/>
</dbReference>
<feature type="domain" description="Dihydroxy-acid/6-phosphogluconate dehydratase N-terminal" evidence="16">
    <location>
        <begin position="34"/>
        <end position="357"/>
    </location>
</feature>
<dbReference type="NCBIfam" id="NF009103">
    <property type="entry name" value="PRK12448.1"/>
    <property type="match status" value="1"/>
</dbReference>
<dbReference type="GO" id="GO:0000287">
    <property type="term" value="F:magnesium ion binding"/>
    <property type="evidence" value="ECO:0007669"/>
    <property type="project" value="UniProtKB-UniRule"/>
</dbReference>
<reference evidence="18" key="2">
    <citation type="submission" date="2020-09" db="EMBL/GenBank/DDBJ databases">
        <authorList>
            <person name="Sun Q."/>
            <person name="Zhou Y."/>
        </authorList>
    </citation>
    <scope>NUCLEOTIDE SEQUENCE</scope>
    <source>
        <strain evidence="18">CGMCC 4.7278</strain>
    </source>
</reference>
<evidence type="ECO:0000313" key="18">
    <source>
        <dbReference type="EMBL" id="GGK43497.1"/>
    </source>
</evidence>
<feature type="binding site" evidence="15">
    <location>
        <position position="493"/>
    </location>
    <ligand>
        <name>Mg(2+)</name>
        <dbReference type="ChEBI" id="CHEBI:18420"/>
    </ligand>
</feature>
<comment type="pathway">
    <text evidence="13 15">Amino-acid biosynthesis; L-isoleucine biosynthesis; L-isoleucine from 2-oxobutanoate: step 3/4.</text>
</comment>
<keyword evidence="10 15" id="KW-0100">Branched-chain amino acid biosynthesis</keyword>
<keyword evidence="19" id="KW-1185">Reference proteome</keyword>
<comment type="similarity">
    <text evidence="2 15">Belongs to the IlvD/Edd family.</text>
</comment>
<sequence>MPPLRSRTTTIGRNAAGARSLWRATGMTDSDFGKPIIAIANSYTQFVPGHVHLKNMGEIVAEAVAAAGGIAREFHTIAVDDGIAMGHGGMLYSLPSREIIADSVEYMANAHTADALVCISNCDKITPGMLNAAMRLNIPAVFVSGGPMEAGKAVIVDGVAQAPTDLITAISASANQAVSDEGLSEVERSACPTCGSCSGMFTANSMNCLTEALGLALPGNGSTLATHAARRALFERAGTVIVDIAKRWYSDDDASVLPRNVANAKAFRNAMALDVAMGGSTNTVLHTLAAAQEGEIDFDLQTIDEISRRVPCLSKVSPNSDYHMEDVHRAGGIPAILGELRRGGLLETDVTTVHNPDFENYLDTWDIRSGKASDEAFELFGAAPGGVRTVEPFSTNNRWSSLDTDAEGGCIRDIEHAYTVEGGLCVLRGNIAVDGAILKTAGIDEDLFTYEGPAVVLESQEDAVSAILGKKIQPGDVVVIRYEGPAGGPGMQEMLHPTSFLKGLGLGKVCALITDGRFSGGTSGLSIGHISPEAASGGAIGLIENGDRIRIDVHTRTLEVLVADDVLAERRSKMEASERPWQPVNRERPVTNALRAYAALATSADKGAVRRLL</sequence>
<name>A0A917QBX6_9NOCA</name>
<evidence type="ECO:0000256" key="6">
    <source>
        <dbReference type="ARBA" id="ARBA00022842"/>
    </source>
</evidence>
<dbReference type="EMBL" id="BMMW01000001">
    <property type="protein sequence ID" value="GGK43497.1"/>
    <property type="molecule type" value="Genomic_DNA"/>
</dbReference>
<keyword evidence="5 15" id="KW-0479">Metal-binding</keyword>
<dbReference type="Pfam" id="PF24877">
    <property type="entry name" value="ILV_EDD_C"/>
    <property type="match status" value="1"/>
</dbReference>
<dbReference type="GO" id="GO:0051537">
    <property type="term" value="F:2 iron, 2 sulfur cluster binding"/>
    <property type="evidence" value="ECO:0007669"/>
    <property type="project" value="UniProtKB-UniRule"/>
</dbReference>
<dbReference type="HAMAP" id="MF_00012">
    <property type="entry name" value="IlvD"/>
    <property type="match status" value="1"/>
</dbReference>
<evidence type="ECO:0000256" key="2">
    <source>
        <dbReference type="ARBA" id="ARBA00006486"/>
    </source>
</evidence>
<dbReference type="InterPro" id="IPR042096">
    <property type="entry name" value="Dihydro-acid_dehy_C"/>
</dbReference>
<gene>
    <name evidence="15 18" type="primary">ilvD</name>
    <name evidence="18" type="ORF">GCM10011591_13930</name>
</gene>
<evidence type="ECO:0000256" key="13">
    <source>
        <dbReference type="ARBA" id="ARBA00029437"/>
    </source>
</evidence>
<proteinExistence type="inferred from homology"/>
<feature type="binding site" description="via carbamate group" evidence="15">
    <location>
        <position position="124"/>
    </location>
    <ligand>
        <name>Mg(2+)</name>
        <dbReference type="ChEBI" id="CHEBI:18420"/>
    </ligand>
</feature>
<evidence type="ECO:0000256" key="11">
    <source>
        <dbReference type="ARBA" id="ARBA00029304"/>
    </source>
</evidence>
<keyword evidence="3 15" id="KW-0028">Amino-acid biosynthesis</keyword>
<dbReference type="GO" id="GO:0009099">
    <property type="term" value="P:L-valine biosynthetic process"/>
    <property type="evidence" value="ECO:0007669"/>
    <property type="project" value="UniProtKB-UniRule"/>
</dbReference>
<dbReference type="Gene3D" id="3.50.30.80">
    <property type="entry name" value="IlvD/EDD C-terminal domain-like"/>
    <property type="match status" value="1"/>
</dbReference>
<dbReference type="InterPro" id="IPR056740">
    <property type="entry name" value="ILV_EDD_C"/>
</dbReference>